<dbReference type="OrthoDB" id="1470350at2759"/>
<dbReference type="GO" id="GO:0009403">
    <property type="term" value="P:toxin biosynthetic process"/>
    <property type="evidence" value="ECO:0007669"/>
    <property type="project" value="UniProtKB-ARBA"/>
</dbReference>
<dbReference type="PANTHER" id="PTHR24305:SF210">
    <property type="entry name" value="CYTOCHROME P450 MONOOXYGENASE ASQL-RELATED"/>
    <property type="match status" value="1"/>
</dbReference>
<dbReference type="Gene3D" id="1.10.630.10">
    <property type="entry name" value="Cytochrome P450"/>
    <property type="match status" value="1"/>
</dbReference>
<name>A0A6A5UA53_9PLEO</name>
<dbReference type="PRINTS" id="PR00463">
    <property type="entry name" value="EP450I"/>
</dbReference>
<proteinExistence type="inferred from homology"/>
<dbReference type="Proteomes" id="UP000800035">
    <property type="component" value="Unassembled WGS sequence"/>
</dbReference>
<dbReference type="GO" id="GO:0004497">
    <property type="term" value="F:monooxygenase activity"/>
    <property type="evidence" value="ECO:0007669"/>
    <property type="project" value="UniProtKB-KW"/>
</dbReference>
<protein>
    <submittedName>
        <fullName evidence="14">Cytochrome P450</fullName>
    </submittedName>
</protein>
<evidence type="ECO:0000256" key="2">
    <source>
        <dbReference type="ARBA" id="ARBA00004167"/>
    </source>
</evidence>
<dbReference type="PANTHER" id="PTHR24305">
    <property type="entry name" value="CYTOCHROME P450"/>
    <property type="match status" value="1"/>
</dbReference>
<keyword evidence="7" id="KW-1133">Transmembrane helix</keyword>
<comment type="subcellular location">
    <subcellularLocation>
        <location evidence="2">Membrane</location>
        <topology evidence="2">Single-pass membrane protein</topology>
    </subcellularLocation>
</comment>
<keyword evidence="9 12" id="KW-0408">Iron</keyword>
<evidence type="ECO:0000313" key="14">
    <source>
        <dbReference type="EMBL" id="KAF1959746.1"/>
    </source>
</evidence>
<keyword evidence="4 12" id="KW-0349">Heme</keyword>
<dbReference type="PRINTS" id="PR00385">
    <property type="entry name" value="P450"/>
</dbReference>
<evidence type="ECO:0000256" key="1">
    <source>
        <dbReference type="ARBA" id="ARBA00001971"/>
    </source>
</evidence>
<dbReference type="InterPro" id="IPR002401">
    <property type="entry name" value="Cyt_P450_E_grp-I"/>
</dbReference>
<comment type="cofactor">
    <cofactor evidence="1 12">
        <name>heme</name>
        <dbReference type="ChEBI" id="CHEBI:30413"/>
    </cofactor>
</comment>
<dbReference type="PROSITE" id="PS00086">
    <property type="entry name" value="CYTOCHROME_P450"/>
    <property type="match status" value="1"/>
</dbReference>
<dbReference type="GO" id="GO:0005506">
    <property type="term" value="F:iron ion binding"/>
    <property type="evidence" value="ECO:0007669"/>
    <property type="project" value="InterPro"/>
</dbReference>
<dbReference type="GO" id="GO:0016020">
    <property type="term" value="C:membrane"/>
    <property type="evidence" value="ECO:0007669"/>
    <property type="project" value="UniProtKB-SubCell"/>
</dbReference>
<keyword evidence="15" id="KW-1185">Reference proteome</keyword>
<evidence type="ECO:0000256" key="13">
    <source>
        <dbReference type="RuleBase" id="RU000461"/>
    </source>
</evidence>
<evidence type="ECO:0000256" key="12">
    <source>
        <dbReference type="PIRSR" id="PIRSR602401-1"/>
    </source>
</evidence>
<evidence type="ECO:0000313" key="15">
    <source>
        <dbReference type="Proteomes" id="UP000800035"/>
    </source>
</evidence>
<keyword evidence="10 13" id="KW-0503">Monooxygenase</keyword>
<dbReference type="CDD" id="cd11058">
    <property type="entry name" value="CYP60B-like"/>
    <property type="match status" value="1"/>
</dbReference>
<gene>
    <name evidence="14" type="ORF">CC80DRAFT_309485</name>
</gene>
<dbReference type="EMBL" id="ML976984">
    <property type="protein sequence ID" value="KAF1959746.1"/>
    <property type="molecule type" value="Genomic_DNA"/>
</dbReference>
<evidence type="ECO:0000256" key="7">
    <source>
        <dbReference type="ARBA" id="ARBA00022989"/>
    </source>
</evidence>
<organism evidence="14 15">
    <name type="scientific">Byssothecium circinans</name>
    <dbReference type="NCBI Taxonomy" id="147558"/>
    <lineage>
        <taxon>Eukaryota</taxon>
        <taxon>Fungi</taxon>
        <taxon>Dikarya</taxon>
        <taxon>Ascomycota</taxon>
        <taxon>Pezizomycotina</taxon>
        <taxon>Dothideomycetes</taxon>
        <taxon>Pleosporomycetidae</taxon>
        <taxon>Pleosporales</taxon>
        <taxon>Massarineae</taxon>
        <taxon>Massarinaceae</taxon>
        <taxon>Byssothecium</taxon>
    </lineage>
</organism>
<keyword evidence="5" id="KW-0812">Transmembrane</keyword>
<dbReference type="InterPro" id="IPR050121">
    <property type="entry name" value="Cytochrome_P450_monoxygenase"/>
</dbReference>
<comment type="similarity">
    <text evidence="3 13">Belongs to the cytochrome P450 family.</text>
</comment>
<evidence type="ECO:0000256" key="8">
    <source>
        <dbReference type="ARBA" id="ARBA00023002"/>
    </source>
</evidence>
<evidence type="ECO:0000256" key="10">
    <source>
        <dbReference type="ARBA" id="ARBA00023033"/>
    </source>
</evidence>
<dbReference type="Pfam" id="PF00067">
    <property type="entry name" value="p450"/>
    <property type="match status" value="1"/>
</dbReference>
<feature type="binding site" description="axial binding residue" evidence="12">
    <location>
        <position position="458"/>
    </location>
    <ligand>
        <name>heme</name>
        <dbReference type="ChEBI" id="CHEBI:30413"/>
    </ligand>
    <ligandPart>
        <name>Fe</name>
        <dbReference type="ChEBI" id="CHEBI:18248"/>
    </ligandPart>
</feature>
<sequence>MSSTEGEENVGLSKLIQNASKWQIFAAFVTILAVRWIARAIHRVYFHPLAKFPGYKLDAATRIPQHIATWKGEWYKRIAESHRKYGYVVRIAPDELSFIDPEAWKDVYGHGTKGTRGSAPHKTWERYSATLEKSVSLVSAQKDDHTRIRRIFASAFSDRALKQQEPLFMKYANLLVEKLSAGIREDPERKFDMVKMFNFTTFDVMGDLTFGEPLQMLNNAEYAPWVKVIFSLIKTGYRMSALRHYPIMRMIMGILIPPSAMKKRMVHLEYAEERVAKRLDKGRKEEGVDLWDLVLSQPEGKGLTHAEMNANASLFMTAGTETTATLLSGLTYRLLENPGAMKKLTKEVRETFSSSQDMSIEAVAQLPYLNACIKEALRMYPPIAVALPRTTPPDGSTVCGQYVPGGYIIGIAQRVMFTSERNFKDPLSFVPERWLGDKRYDGDQRACVQPFSVGSRDCIGKNMAYHEMRLIMASLLHAFDLQLCPESEDWANQKIFMLWEKKPLICKLRPVK</sequence>
<accession>A0A6A5UA53</accession>
<dbReference type="InterPro" id="IPR017972">
    <property type="entry name" value="Cyt_P450_CS"/>
</dbReference>
<keyword evidence="8 13" id="KW-0560">Oxidoreductase</keyword>
<reference evidence="14" key="1">
    <citation type="journal article" date="2020" name="Stud. Mycol.">
        <title>101 Dothideomycetes genomes: a test case for predicting lifestyles and emergence of pathogens.</title>
        <authorList>
            <person name="Haridas S."/>
            <person name="Albert R."/>
            <person name="Binder M."/>
            <person name="Bloem J."/>
            <person name="Labutti K."/>
            <person name="Salamov A."/>
            <person name="Andreopoulos B."/>
            <person name="Baker S."/>
            <person name="Barry K."/>
            <person name="Bills G."/>
            <person name="Bluhm B."/>
            <person name="Cannon C."/>
            <person name="Castanera R."/>
            <person name="Culley D."/>
            <person name="Daum C."/>
            <person name="Ezra D."/>
            <person name="Gonzalez J."/>
            <person name="Henrissat B."/>
            <person name="Kuo A."/>
            <person name="Liang C."/>
            <person name="Lipzen A."/>
            <person name="Lutzoni F."/>
            <person name="Magnuson J."/>
            <person name="Mondo S."/>
            <person name="Nolan M."/>
            <person name="Ohm R."/>
            <person name="Pangilinan J."/>
            <person name="Park H.-J."/>
            <person name="Ramirez L."/>
            <person name="Alfaro M."/>
            <person name="Sun H."/>
            <person name="Tritt A."/>
            <person name="Yoshinaga Y."/>
            <person name="Zwiers L.-H."/>
            <person name="Turgeon B."/>
            <person name="Goodwin S."/>
            <person name="Spatafora J."/>
            <person name="Crous P."/>
            <person name="Grigoriev I."/>
        </authorList>
    </citation>
    <scope>NUCLEOTIDE SEQUENCE</scope>
    <source>
        <strain evidence="14">CBS 675.92</strain>
    </source>
</reference>
<dbReference type="AlphaFoldDB" id="A0A6A5UA53"/>
<dbReference type="SUPFAM" id="SSF48264">
    <property type="entry name" value="Cytochrome P450"/>
    <property type="match status" value="1"/>
</dbReference>
<dbReference type="InterPro" id="IPR036396">
    <property type="entry name" value="Cyt_P450_sf"/>
</dbReference>
<dbReference type="GO" id="GO:0020037">
    <property type="term" value="F:heme binding"/>
    <property type="evidence" value="ECO:0007669"/>
    <property type="project" value="InterPro"/>
</dbReference>
<evidence type="ECO:0000256" key="3">
    <source>
        <dbReference type="ARBA" id="ARBA00010617"/>
    </source>
</evidence>
<dbReference type="FunFam" id="1.10.630.10:FF:000047">
    <property type="entry name" value="Cytochrome P450 monooxygenase"/>
    <property type="match status" value="1"/>
</dbReference>
<evidence type="ECO:0000256" key="9">
    <source>
        <dbReference type="ARBA" id="ARBA00023004"/>
    </source>
</evidence>
<dbReference type="GO" id="GO:0016705">
    <property type="term" value="F:oxidoreductase activity, acting on paired donors, with incorporation or reduction of molecular oxygen"/>
    <property type="evidence" value="ECO:0007669"/>
    <property type="project" value="InterPro"/>
</dbReference>
<evidence type="ECO:0000256" key="6">
    <source>
        <dbReference type="ARBA" id="ARBA00022723"/>
    </source>
</evidence>
<keyword evidence="11" id="KW-0472">Membrane</keyword>
<evidence type="ECO:0000256" key="11">
    <source>
        <dbReference type="ARBA" id="ARBA00023136"/>
    </source>
</evidence>
<evidence type="ECO:0000256" key="5">
    <source>
        <dbReference type="ARBA" id="ARBA00022692"/>
    </source>
</evidence>
<keyword evidence="6 12" id="KW-0479">Metal-binding</keyword>
<dbReference type="InterPro" id="IPR001128">
    <property type="entry name" value="Cyt_P450"/>
</dbReference>
<evidence type="ECO:0000256" key="4">
    <source>
        <dbReference type="ARBA" id="ARBA00022617"/>
    </source>
</evidence>